<dbReference type="PANTHER" id="PTHR47202:SF2">
    <property type="entry name" value="G-PROTEIN COUPLED RECEPTORS FAMILY 1 PROFILE DOMAIN-CONTAINING PROTEIN"/>
    <property type="match status" value="1"/>
</dbReference>
<organism evidence="2 3">
    <name type="scientific">Heterodera trifolii</name>
    <dbReference type="NCBI Taxonomy" id="157864"/>
    <lineage>
        <taxon>Eukaryota</taxon>
        <taxon>Metazoa</taxon>
        <taxon>Ecdysozoa</taxon>
        <taxon>Nematoda</taxon>
        <taxon>Chromadorea</taxon>
        <taxon>Rhabditida</taxon>
        <taxon>Tylenchina</taxon>
        <taxon>Tylenchomorpha</taxon>
        <taxon>Tylenchoidea</taxon>
        <taxon>Heteroderidae</taxon>
        <taxon>Heteroderinae</taxon>
        <taxon>Heterodera</taxon>
    </lineage>
</organism>
<evidence type="ECO:0000313" key="1">
    <source>
        <dbReference type="EMBL" id="KAL3096607.1"/>
    </source>
</evidence>
<gene>
    <name evidence="1" type="ORF">niasHT_021529</name>
    <name evidence="2" type="ORF">niasHT_021536</name>
</gene>
<dbReference type="EMBL" id="JBICBT010000856">
    <property type="protein sequence ID" value="KAL3096614.1"/>
    <property type="molecule type" value="Genomic_DNA"/>
</dbReference>
<keyword evidence="3" id="KW-1185">Reference proteome</keyword>
<evidence type="ECO:0000313" key="3">
    <source>
        <dbReference type="Proteomes" id="UP001620626"/>
    </source>
</evidence>
<dbReference type="AlphaFoldDB" id="A0ABD2K153"/>
<reference evidence="2 3" key="1">
    <citation type="submission" date="2024-10" db="EMBL/GenBank/DDBJ databases">
        <authorList>
            <person name="Kim D."/>
        </authorList>
    </citation>
    <scope>NUCLEOTIDE SEQUENCE [LARGE SCALE GENOMIC DNA]</scope>
    <source>
        <strain evidence="2">BH-2024</strain>
    </source>
</reference>
<dbReference type="Proteomes" id="UP001620626">
    <property type="component" value="Unassembled WGS sequence"/>
</dbReference>
<accession>A0ABD2K153</accession>
<protein>
    <submittedName>
        <fullName evidence="2">Uncharacterized protein</fullName>
    </submittedName>
</protein>
<proteinExistence type="predicted"/>
<dbReference type="PANTHER" id="PTHR47202">
    <property type="entry name" value="HISTIDINE-RICH GLYCOPROTEIN"/>
    <property type="match status" value="1"/>
</dbReference>
<evidence type="ECO:0000313" key="2">
    <source>
        <dbReference type="EMBL" id="KAL3096614.1"/>
    </source>
</evidence>
<sequence length="203" mass="23324">MHNQQLQQLKRKKDAPPTTTLCRQSTDFLGISRAEPLVDTSGGCRRNLRSLVYEACGVWLDKSLATADWTRRLFLKTGTVFNNFQFILALHFNQWHFVSINGTLLHSMALHFTQWHFTSLNGTSFHSMALQFIQWHFISLIDTSIHSMALHSTQWHFIPPNGTSIHSMALHFTHWHFNSLNGTLIHTMAFQFINGTSLQSMAL</sequence>
<comment type="caution">
    <text evidence="2">The sequence shown here is derived from an EMBL/GenBank/DDBJ whole genome shotgun (WGS) entry which is preliminary data.</text>
</comment>
<dbReference type="EMBL" id="JBICBT010000856">
    <property type="protein sequence ID" value="KAL3096607.1"/>
    <property type="molecule type" value="Genomic_DNA"/>
</dbReference>
<name>A0ABD2K153_9BILA</name>